<name>A0ABT9Q7Q0_9ACTN</name>
<organism evidence="5 6">
    <name type="scientific">Streptosporangium lutulentum</name>
    <dbReference type="NCBI Taxonomy" id="1461250"/>
    <lineage>
        <taxon>Bacteria</taxon>
        <taxon>Bacillati</taxon>
        <taxon>Actinomycetota</taxon>
        <taxon>Actinomycetes</taxon>
        <taxon>Streptosporangiales</taxon>
        <taxon>Streptosporangiaceae</taxon>
        <taxon>Streptosporangium</taxon>
    </lineage>
</organism>
<dbReference type="InterPro" id="IPR015813">
    <property type="entry name" value="Pyrv/PenolPyrv_kinase-like_dom"/>
</dbReference>
<evidence type="ECO:0000256" key="2">
    <source>
        <dbReference type="ARBA" id="ARBA00022723"/>
    </source>
</evidence>
<dbReference type="EMBL" id="JAUSQU010000001">
    <property type="protein sequence ID" value="MDP9842757.1"/>
    <property type="molecule type" value="Genomic_DNA"/>
</dbReference>
<sequence>MLTFLYAPADRPALVAKALAGPADVVIVDLEDAVAADGKGQARAELVRLLASPQPRVQIRINDVRTACGQADLLAIGALCSGTAGIRVPKVESAADVRDVAEAVPGIALHPLVESALGLERAYEIASADPAVASIGLGEADLRADLGVSDEAGLAWARSRVVVAARAAGLPSPVQSVYTDFRDLEGLAESCRVGRSMGFRGRAAIHPAQLAVIEAAYRPTEEEVMAANEVVAAAGVGAVALPDGRFVDEAVVRQARSVLTDALRTPSIGSG</sequence>
<dbReference type="EC" id="4.1.3.34" evidence="5"/>
<evidence type="ECO:0000259" key="4">
    <source>
        <dbReference type="Pfam" id="PF03328"/>
    </source>
</evidence>
<proteinExistence type="predicted"/>
<evidence type="ECO:0000256" key="1">
    <source>
        <dbReference type="ARBA" id="ARBA00001946"/>
    </source>
</evidence>
<dbReference type="PIRSF" id="PIRSF015582">
    <property type="entry name" value="Cit_lyase_B"/>
    <property type="match status" value="1"/>
</dbReference>
<feature type="domain" description="HpcH/HpaI aldolase/citrate lyase" evidence="4">
    <location>
        <begin position="4"/>
        <end position="207"/>
    </location>
</feature>
<comment type="caution">
    <text evidence="5">The sequence shown here is derived from an EMBL/GenBank/DDBJ whole genome shotgun (WGS) entry which is preliminary data.</text>
</comment>
<keyword evidence="6" id="KW-1185">Reference proteome</keyword>
<dbReference type="PANTHER" id="PTHR32308">
    <property type="entry name" value="LYASE BETA SUBUNIT, PUTATIVE (AFU_ORTHOLOGUE AFUA_4G13030)-RELATED"/>
    <property type="match status" value="1"/>
</dbReference>
<dbReference type="RefSeq" id="WP_307556639.1">
    <property type="nucleotide sequence ID" value="NZ_JAUSQU010000001.1"/>
</dbReference>
<comment type="cofactor">
    <cofactor evidence="1">
        <name>Mg(2+)</name>
        <dbReference type="ChEBI" id="CHEBI:18420"/>
    </cofactor>
</comment>
<evidence type="ECO:0000313" key="5">
    <source>
        <dbReference type="EMBL" id="MDP9842757.1"/>
    </source>
</evidence>
<dbReference type="InterPro" id="IPR005000">
    <property type="entry name" value="Aldolase/citrate-lyase_domain"/>
</dbReference>
<protein>
    <submittedName>
        <fullName evidence="5">Citrate lyase subunit beta/citryl-CoA lyase</fullName>
        <ecNumber evidence="5">4.1.3.34</ecNumber>
    </submittedName>
</protein>
<dbReference type="Gene3D" id="3.20.20.60">
    <property type="entry name" value="Phosphoenolpyruvate-binding domains"/>
    <property type="match status" value="1"/>
</dbReference>
<reference evidence="5 6" key="1">
    <citation type="submission" date="2023-07" db="EMBL/GenBank/DDBJ databases">
        <title>Sequencing the genomes of 1000 actinobacteria strains.</title>
        <authorList>
            <person name="Klenk H.-P."/>
        </authorList>
    </citation>
    <scope>NUCLEOTIDE SEQUENCE [LARGE SCALE GENOMIC DNA]</scope>
    <source>
        <strain evidence="5 6">DSM 46740</strain>
    </source>
</reference>
<gene>
    <name evidence="5" type="ORF">J2853_001968</name>
</gene>
<keyword evidence="5" id="KW-0456">Lyase</keyword>
<keyword evidence="2" id="KW-0479">Metal-binding</keyword>
<dbReference type="GO" id="GO:0008816">
    <property type="term" value="F:citryl-CoA lyase activity"/>
    <property type="evidence" value="ECO:0007669"/>
    <property type="project" value="UniProtKB-EC"/>
</dbReference>
<accession>A0ABT9Q7Q0</accession>
<dbReference type="Proteomes" id="UP001225356">
    <property type="component" value="Unassembled WGS sequence"/>
</dbReference>
<dbReference type="InterPro" id="IPR011206">
    <property type="entry name" value="Citrate_lyase_beta/mcl1/mcl2"/>
</dbReference>
<dbReference type="SUPFAM" id="SSF51621">
    <property type="entry name" value="Phosphoenolpyruvate/pyruvate domain"/>
    <property type="match status" value="1"/>
</dbReference>
<dbReference type="InterPro" id="IPR040442">
    <property type="entry name" value="Pyrv_kinase-like_dom_sf"/>
</dbReference>
<evidence type="ECO:0000256" key="3">
    <source>
        <dbReference type="ARBA" id="ARBA00022842"/>
    </source>
</evidence>
<keyword evidence="3" id="KW-0460">Magnesium</keyword>
<dbReference type="PANTHER" id="PTHR32308:SF10">
    <property type="entry name" value="CITRATE LYASE SUBUNIT BETA"/>
    <property type="match status" value="1"/>
</dbReference>
<dbReference type="Pfam" id="PF03328">
    <property type="entry name" value="HpcH_HpaI"/>
    <property type="match status" value="1"/>
</dbReference>
<evidence type="ECO:0000313" key="6">
    <source>
        <dbReference type="Proteomes" id="UP001225356"/>
    </source>
</evidence>